<evidence type="ECO:0000313" key="2">
    <source>
        <dbReference type="Proteomes" id="UP000244755"/>
    </source>
</evidence>
<dbReference type="Proteomes" id="UP000244755">
    <property type="component" value="Chromosome 2"/>
</dbReference>
<evidence type="ECO:0000313" key="1">
    <source>
        <dbReference type="EMBL" id="AWB25755.1"/>
    </source>
</evidence>
<dbReference type="KEGG" id="mee:DA075_33525"/>
<gene>
    <name evidence="1" type="ORF">DA075_33525</name>
</gene>
<name>A0A2R4WW59_9HYPH</name>
<proteinExistence type="predicted"/>
<organism evidence="1 2">
    <name type="scientific">Methylobacterium currus</name>
    <dbReference type="NCBI Taxonomy" id="2051553"/>
    <lineage>
        <taxon>Bacteria</taxon>
        <taxon>Pseudomonadati</taxon>
        <taxon>Pseudomonadota</taxon>
        <taxon>Alphaproteobacteria</taxon>
        <taxon>Hyphomicrobiales</taxon>
        <taxon>Methylobacteriaceae</taxon>
        <taxon>Methylobacterium</taxon>
    </lineage>
</organism>
<keyword evidence="2" id="KW-1185">Reference proteome</keyword>
<reference evidence="1 2" key="1">
    <citation type="submission" date="2018-04" db="EMBL/GenBank/DDBJ databases">
        <title>Methylobacterium sp. PR1016A genome.</title>
        <authorList>
            <person name="Park W."/>
        </authorList>
    </citation>
    <scope>NUCLEOTIDE SEQUENCE [LARGE SCALE GENOMIC DNA]</scope>
    <source>
        <strain evidence="1 2">PR1016A</strain>
    </source>
</reference>
<accession>A0A2R4WW59</accession>
<sequence>MLSITMSDARMLRRQALEFLALNMGDGAASEGPQVPIRREVSGGMDVIEIAWWQDMHDPTLSLGTKLVAAGDATHDQGHSLIPSPLRNILS</sequence>
<protein>
    <submittedName>
        <fullName evidence="1">Uncharacterized protein</fullName>
    </submittedName>
</protein>
<dbReference type="AlphaFoldDB" id="A0A2R4WW59"/>
<dbReference type="EMBL" id="CP028844">
    <property type="protein sequence ID" value="AWB25755.1"/>
    <property type="molecule type" value="Genomic_DNA"/>
</dbReference>